<protein>
    <submittedName>
        <fullName evidence="1">Uncharacterized protein</fullName>
    </submittedName>
</protein>
<evidence type="ECO:0000313" key="1">
    <source>
        <dbReference type="EMBL" id="KAJ1679874.1"/>
    </source>
</evidence>
<name>A0ACC1HTI4_9FUNG</name>
<sequence length="484" mass="51580">MANVQPTTNGPDAVNAPEIDTKDIGYLFAQDYYTYLNKDPSQLHCFYSKASSCIHGTEGEVVEKAHGQSEIHQVVMKHGFKDCKVHVTNIDILPSLANSIIVQVMGEMSNNNKPSRRFVQTFFLAEQPGGYYVHNDVMRFLRDDEAEGETAQAEEEVEEEVEDTEAPLAEEAEPAAEVITVEPEEEGEVADDGAGEAATEPQKAAESVAEPEPAKLSKDQDQPAVAPAAEGEKEVATPSAISVPAEPAPAVAEQLADAGEAPAQPEQKQEQQPVATAEPSSTQAQQETSTEPPKPKSWANLAANNREKWGAAVAKVEGTVASVTPSANASSHTSRGSTPVPSDTRPAAGAASSKVVTVTELNGLDRNHLTEFVEKKYGPVTIRDLRRNHCQLVFKDETAVKKALSDKVATIGDRKIRFEAFVPGARREDTRGSRGGAKSGSGGGFRAAPGDGDSTGSGRRGSRRGERAGSHGGRFRGGRTDTKQ</sequence>
<organism evidence="1 2">
    <name type="scientific">Spiromyces aspiralis</name>
    <dbReference type="NCBI Taxonomy" id="68401"/>
    <lineage>
        <taxon>Eukaryota</taxon>
        <taxon>Fungi</taxon>
        <taxon>Fungi incertae sedis</taxon>
        <taxon>Zoopagomycota</taxon>
        <taxon>Kickxellomycotina</taxon>
        <taxon>Kickxellomycetes</taxon>
        <taxon>Kickxellales</taxon>
        <taxon>Kickxellaceae</taxon>
        <taxon>Spiromyces</taxon>
    </lineage>
</organism>
<comment type="caution">
    <text evidence="1">The sequence shown here is derived from an EMBL/GenBank/DDBJ whole genome shotgun (WGS) entry which is preliminary data.</text>
</comment>
<dbReference type="EMBL" id="JAMZIH010000136">
    <property type="protein sequence ID" value="KAJ1679874.1"/>
    <property type="molecule type" value="Genomic_DNA"/>
</dbReference>
<proteinExistence type="predicted"/>
<reference evidence="1" key="1">
    <citation type="submission" date="2022-06" db="EMBL/GenBank/DDBJ databases">
        <title>Phylogenomic reconstructions and comparative analyses of Kickxellomycotina fungi.</title>
        <authorList>
            <person name="Reynolds N.K."/>
            <person name="Stajich J.E."/>
            <person name="Barry K."/>
            <person name="Grigoriev I.V."/>
            <person name="Crous P."/>
            <person name="Smith M.E."/>
        </authorList>
    </citation>
    <scope>NUCLEOTIDE SEQUENCE</scope>
    <source>
        <strain evidence="1">RSA 2271</strain>
    </source>
</reference>
<evidence type="ECO:0000313" key="2">
    <source>
        <dbReference type="Proteomes" id="UP001145114"/>
    </source>
</evidence>
<gene>
    <name evidence="1" type="ORF">EV182_001143</name>
</gene>
<keyword evidence="2" id="KW-1185">Reference proteome</keyword>
<dbReference type="Proteomes" id="UP001145114">
    <property type="component" value="Unassembled WGS sequence"/>
</dbReference>
<accession>A0ACC1HTI4</accession>